<dbReference type="AlphaFoldDB" id="A0A820RX86"/>
<evidence type="ECO:0000313" key="1">
    <source>
        <dbReference type="EMBL" id="CAF4443886.1"/>
    </source>
</evidence>
<name>A0A820RX86_9BILA</name>
<organism evidence="1 2">
    <name type="scientific">Adineta steineri</name>
    <dbReference type="NCBI Taxonomy" id="433720"/>
    <lineage>
        <taxon>Eukaryota</taxon>
        <taxon>Metazoa</taxon>
        <taxon>Spiralia</taxon>
        <taxon>Gnathifera</taxon>
        <taxon>Rotifera</taxon>
        <taxon>Eurotatoria</taxon>
        <taxon>Bdelloidea</taxon>
        <taxon>Adinetida</taxon>
        <taxon>Adinetidae</taxon>
        <taxon>Adineta</taxon>
    </lineage>
</organism>
<gene>
    <name evidence="1" type="ORF">OKA104_LOCUS53783</name>
</gene>
<sequence>MAQLNIINEFEHNYRQEKAIWWYTRECFTYEILNRALRTLDADTIINMGFFIHDLHQQIVQLHEQQLPYYRGKLLVVYHHQ</sequence>
<proteinExistence type="predicted"/>
<protein>
    <submittedName>
        <fullName evidence="1">Uncharacterized protein</fullName>
    </submittedName>
</protein>
<feature type="non-terminal residue" evidence="1">
    <location>
        <position position="81"/>
    </location>
</feature>
<accession>A0A820RX86</accession>
<dbReference type="EMBL" id="CAJOAY010034264">
    <property type="protein sequence ID" value="CAF4443886.1"/>
    <property type="molecule type" value="Genomic_DNA"/>
</dbReference>
<evidence type="ECO:0000313" key="2">
    <source>
        <dbReference type="Proteomes" id="UP000663881"/>
    </source>
</evidence>
<reference evidence="1" key="1">
    <citation type="submission" date="2021-02" db="EMBL/GenBank/DDBJ databases">
        <authorList>
            <person name="Nowell W R."/>
        </authorList>
    </citation>
    <scope>NUCLEOTIDE SEQUENCE</scope>
</reference>
<dbReference type="Proteomes" id="UP000663881">
    <property type="component" value="Unassembled WGS sequence"/>
</dbReference>
<comment type="caution">
    <text evidence="1">The sequence shown here is derived from an EMBL/GenBank/DDBJ whole genome shotgun (WGS) entry which is preliminary data.</text>
</comment>